<comment type="similarity">
    <text evidence="1 9">Belongs to the complex I NDUFS4 subunit family.</text>
</comment>
<sequence length="197" mass="22033">MSALQLFLTMLQSLRIFATSTGLISSATRAFATQPLQDYSLTLKKASEVGSVDFDTPVKGEIGLCAGAPPETFKRPARIYVSSRSSSQQGFGKTLHESSHGPQWRIAFDTTGKWENQLMGWTSTADTLENVGRATLFFYTKEEAMAFCNKNGWEYTVDMPNERKTTRSKRYNAYGDNFSVKRNGLPDNSYLASRTNY</sequence>
<evidence type="ECO:0000256" key="10">
    <source>
        <dbReference type="SAM" id="SignalP"/>
    </source>
</evidence>
<keyword evidence="7 9" id="KW-0496">Mitochondrion</keyword>
<keyword evidence="2 9" id="KW-0813">Transport</keyword>
<keyword evidence="10" id="KW-0732">Signal</keyword>
<keyword evidence="6 9" id="KW-0249">Electron transport</keyword>
<proteinExistence type="inferred from homology"/>
<dbReference type="Gene3D" id="3.30.160.190">
    <property type="entry name" value="atu1810 like domain"/>
    <property type="match status" value="1"/>
</dbReference>
<dbReference type="Pfam" id="PF04800">
    <property type="entry name" value="NDUS4"/>
    <property type="match status" value="1"/>
</dbReference>
<organism evidence="11 12">
    <name type="scientific">Chlamydomonas eustigma</name>
    <dbReference type="NCBI Taxonomy" id="1157962"/>
    <lineage>
        <taxon>Eukaryota</taxon>
        <taxon>Viridiplantae</taxon>
        <taxon>Chlorophyta</taxon>
        <taxon>core chlorophytes</taxon>
        <taxon>Chlorophyceae</taxon>
        <taxon>CS clade</taxon>
        <taxon>Chlamydomonadales</taxon>
        <taxon>Chlamydomonadaceae</taxon>
        <taxon>Chlamydomonas</taxon>
    </lineage>
</organism>
<feature type="chain" id="PRO_5012422517" description="NADH dehydrogenase [ubiquinone] iron-sulfur protein 4, mitochondrial" evidence="10">
    <location>
        <begin position="19"/>
        <end position="197"/>
    </location>
</feature>
<keyword evidence="8 9" id="KW-0472">Membrane</keyword>
<evidence type="ECO:0000313" key="12">
    <source>
        <dbReference type="Proteomes" id="UP000232323"/>
    </source>
</evidence>
<dbReference type="GO" id="GO:0005743">
    <property type="term" value="C:mitochondrial inner membrane"/>
    <property type="evidence" value="ECO:0007669"/>
    <property type="project" value="UniProtKB-SubCell"/>
</dbReference>
<dbReference type="PANTHER" id="PTHR12219:SF8">
    <property type="entry name" value="NADH DEHYDROGENASE [UBIQUINONE] IRON-SULFUR PROTEIN 4, MITOCHONDRIAL"/>
    <property type="match status" value="1"/>
</dbReference>
<dbReference type="InterPro" id="IPR006885">
    <property type="entry name" value="NADH_UbQ_FeS_4_mit-like"/>
</dbReference>
<evidence type="ECO:0000256" key="6">
    <source>
        <dbReference type="ARBA" id="ARBA00022982"/>
    </source>
</evidence>
<evidence type="ECO:0000256" key="5">
    <source>
        <dbReference type="ARBA" id="ARBA00022946"/>
    </source>
</evidence>
<evidence type="ECO:0000256" key="3">
    <source>
        <dbReference type="ARBA" id="ARBA00022660"/>
    </source>
</evidence>
<evidence type="ECO:0000256" key="4">
    <source>
        <dbReference type="ARBA" id="ARBA00022792"/>
    </source>
</evidence>
<name>A0A250X212_9CHLO</name>
<dbReference type="PANTHER" id="PTHR12219">
    <property type="entry name" value="NADH-UBIQUINONE OXIDOREDUCTASE"/>
    <property type="match status" value="1"/>
</dbReference>
<comment type="function">
    <text evidence="9">Accessory subunit of the mitochondrial membrane respiratory chain NADH dehydrogenase (Complex I), that is believed not to be involved in catalysis. Complex I functions in the transfer of electrons from NADH to the respiratory chain. The immediate electron acceptor for the enzyme is believed to be ubiquinone.</text>
</comment>
<protein>
    <recommendedName>
        <fullName evidence="9">NADH dehydrogenase [ubiquinone] iron-sulfur protein 4, mitochondrial</fullName>
    </recommendedName>
</protein>
<dbReference type="EMBL" id="BEGY01000022">
    <property type="protein sequence ID" value="GAX77108.1"/>
    <property type="molecule type" value="Genomic_DNA"/>
</dbReference>
<evidence type="ECO:0000256" key="1">
    <source>
        <dbReference type="ARBA" id="ARBA00005882"/>
    </source>
</evidence>
<dbReference type="GO" id="GO:0022900">
    <property type="term" value="P:electron transport chain"/>
    <property type="evidence" value="ECO:0007669"/>
    <property type="project" value="InterPro"/>
</dbReference>
<evidence type="ECO:0000313" key="11">
    <source>
        <dbReference type="EMBL" id="GAX77108.1"/>
    </source>
</evidence>
<reference evidence="11 12" key="1">
    <citation type="submission" date="2017-08" db="EMBL/GenBank/DDBJ databases">
        <title>Acidophilic green algal genome provides insights into adaptation to an acidic environment.</title>
        <authorList>
            <person name="Hirooka S."/>
            <person name="Hirose Y."/>
            <person name="Kanesaki Y."/>
            <person name="Higuchi S."/>
            <person name="Fujiwara T."/>
            <person name="Onuma R."/>
            <person name="Era A."/>
            <person name="Ohbayashi R."/>
            <person name="Uzuka A."/>
            <person name="Nozaki H."/>
            <person name="Yoshikawa H."/>
            <person name="Miyagishima S.Y."/>
        </authorList>
    </citation>
    <scope>NUCLEOTIDE SEQUENCE [LARGE SCALE GENOMIC DNA]</scope>
    <source>
        <strain evidence="11 12">NIES-2499</strain>
    </source>
</reference>
<keyword evidence="5 9" id="KW-0809">Transit peptide</keyword>
<comment type="subcellular location">
    <subcellularLocation>
        <location evidence="9">Mitochondrion inner membrane</location>
        <topology evidence="9">Peripheral membrane protein</topology>
        <orientation evidence="9">Matrix side</orientation>
    </subcellularLocation>
</comment>
<evidence type="ECO:0000256" key="8">
    <source>
        <dbReference type="ARBA" id="ARBA00023136"/>
    </source>
</evidence>
<dbReference type="OrthoDB" id="3089at2759"/>
<comment type="caution">
    <text evidence="11">The sequence shown here is derived from an EMBL/GenBank/DDBJ whole genome shotgun (WGS) entry which is preliminary data.</text>
</comment>
<feature type="signal peptide" evidence="10">
    <location>
        <begin position="1"/>
        <end position="18"/>
    </location>
</feature>
<accession>A0A250X212</accession>
<dbReference type="STRING" id="1157962.A0A250X212"/>
<dbReference type="Proteomes" id="UP000232323">
    <property type="component" value="Unassembled WGS sequence"/>
</dbReference>
<dbReference type="AlphaFoldDB" id="A0A250X212"/>
<gene>
    <name evidence="11" type="ORF">CEUSTIGMA_g4554.t1</name>
</gene>
<evidence type="ECO:0000256" key="9">
    <source>
        <dbReference type="RuleBase" id="RU367010"/>
    </source>
</evidence>
<dbReference type="InterPro" id="IPR038532">
    <property type="entry name" value="NDUFS4-like_sf"/>
</dbReference>
<keyword evidence="12" id="KW-1185">Reference proteome</keyword>
<evidence type="ECO:0000256" key="7">
    <source>
        <dbReference type="ARBA" id="ARBA00023128"/>
    </source>
</evidence>
<evidence type="ECO:0000256" key="2">
    <source>
        <dbReference type="ARBA" id="ARBA00022448"/>
    </source>
</evidence>
<keyword evidence="4 9" id="KW-0999">Mitochondrion inner membrane</keyword>
<keyword evidence="3 9" id="KW-0679">Respiratory chain</keyword>